<evidence type="ECO:0000313" key="3">
    <source>
        <dbReference type="Proteomes" id="UP000054683"/>
    </source>
</evidence>
<proteinExistence type="predicted"/>
<gene>
    <name evidence="2" type="ORF">AWB69_03461</name>
</gene>
<organism evidence="2 3">
    <name type="scientific">Caballeronia udeis</name>
    <dbReference type="NCBI Taxonomy" id="1232866"/>
    <lineage>
        <taxon>Bacteria</taxon>
        <taxon>Pseudomonadati</taxon>
        <taxon>Pseudomonadota</taxon>
        <taxon>Betaproteobacteria</taxon>
        <taxon>Burkholderiales</taxon>
        <taxon>Burkholderiaceae</taxon>
        <taxon>Caballeronia</taxon>
    </lineage>
</organism>
<feature type="compositionally biased region" description="Polar residues" evidence="1">
    <location>
        <begin position="48"/>
        <end position="58"/>
    </location>
</feature>
<dbReference type="EMBL" id="FCOK02000021">
    <property type="protein sequence ID" value="SAL36319.1"/>
    <property type="molecule type" value="Genomic_DNA"/>
</dbReference>
<dbReference type="Proteomes" id="UP000054683">
    <property type="component" value="Unassembled WGS sequence"/>
</dbReference>
<evidence type="ECO:0000313" key="2">
    <source>
        <dbReference type="EMBL" id="SAL36319.1"/>
    </source>
</evidence>
<name>A0A158GXI2_9BURK</name>
<dbReference type="AlphaFoldDB" id="A0A158GXI2"/>
<accession>A0A158GXI2</accession>
<reference evidence="2 3" key="1">
    <citation type="submission" date="2016-01" db="EMBL/GenBank/DDBJ databases">
        <authorList>
            <person name="Oliw E.H."/>
        </authorList>
    </citation>
    <scope>NUCLEOTIDE SEQUENCE [LARGE SCALE GENOMIC DNA]</scope>
    <source>
        <strain evidence="2">LMG 27134</strain>
    </source>
</reference>
<evidence type="ECO:0000256" key="1">
    <source>
        <dbReference type="SAM" id="MobiDB-lite"/>
    </source>
</evidence>
<protein>
    <submittedName>
        <fullName evidence="2">Uncharacterized protein</fullName>
    </submittedName>
</protein>
<sequence length="58" mass="6335">MSHVSVRRSYPAESDANVCLPLRWPTANELAPSSQRRESKLRVPKPATPSTKSVGCGQ</sequence>
<feature type="region of interest" description="Disordered" evidence="1">
    <location>
        <begin position="28"/>
        <end position="58"/>
    </location>
</feature>